<dbReference type="AlphaFoldDB" id="A0A1M6C709"/>
<dbReference type="Proteomes" id="UP000184536">
    <property type="component" value="Unassembled WGS sequence"/>
</dbReference>
<accession>A0A1M6C709</accession>
<dbReference type="PIRSF" id="PIRSF021377">
    <property type="entry name" value="YtfJ"/>
    <property type="match status" value="1"/>
</dbReference>
<dbReference type="STRING" id="1121919.SAMN02745975_00180"/>
<protein>
    <submittedName>
        <fullName evidence="2">Sporulation protein YtfJ</fullName>
    </submittedName>
</protein>
<evidence type="ECO:0000313" key="3">
    <source>
        <dbReference type="Proteomes" id="UP000184536"/>
    </source>
</evidence>
<dbReference type="PANTHER" id="PTHR39162:SF1">
    <property type="entry name" value="SPORULATION PROTEIN YTFJ"/>
    <property type="match status" value="1"/>
</dbReference>
<name>A0A1M6C709_9FIRM</name>
<evidence type="ECO:0000313" key="2">
    <source>
        <dbReference type="EMBL" id="SHI56733.1"/>
    </source>
</evidence>
<reference evidence="3" key="1">
    <citation type="submission" date="2016-11" db="EMBL/GenBank/DDBJ databases">
        <authorList>
            <person name="Varghese N."/>
            <person name="Submissions S."/>
        </authorList>
    </citation>
    <scope>NUCLEOTIDE SEQUENCE [LARGE SCALE GENOMIC DNA]</scope>
    <source>
        <strain evidence="3">DSM 17957</strain>
    </source>
</reference>
<dbReference type="OrthoDB" id="9796262at2"/>
<dbReference type="RefSeq" id="WP_110939492.1">
    <property type="nucleotide sequence ID" value="NZ_FQZV01000003.1"/>
</dbReference>
<dbReference type="Pfam" id="PF09579">
    <property type="entry name" value="Spore_YtfJ"/>
    <property type="match status" value="1"/>
</dbReference>
<proteinExistence type="predicted"/>
<dbReference type="NCBIfam" id="TIGR02874">
    <property type="entry name" value="spore_ytfJ"/>
    <property type="match status" value="1"/>
</dbReference>
<dbReference type="PANTHER" id="PTHR39162">
    <property type="entry name" value="GLL3345 PROTEIN"/>
    <property type="match status" value="1"/>
</dbReference>
<dbReference type="EMBL" id="FQZV01000003">
    <property type="protein sequence ID" value="SHI56733.1"/>
    <property type="molecule type" value="Genomic_DNA"/>
</dbReference>
<sequence length="150" mass="16027">MGNHPIEALMKTTMESLKDMVDVNTIVGDPVETPDGTVIIPISQVSFGFASGGGEYHASKSNRRTGEDTEAGDKMPFAGGTGAGVSVQPVAFMVVGNGQMKLLPVDQNANMIDNIINFTPKLLDKIQSMSEKRGEKKSNKTVIQTEVIDD</sequence>
<feature type="region of interest" description="Disordered" evidence="1">
    <location>
        <begin position="131"/>
        <end position="150"/>
    </location>
</feature>
<dbReference type="InterPro" id="IPR014229">
    <property type="entry name" value="Spore_YtfJ"/>
</dbReference>
<keyword evidence="3" id="KW-1185">Reference proteome</keyword>
<organism evidence="2 3">
    <name type="scientific">Geosporobacter subterraneus DSM 17957</name>
    <dbReference type="NCBI Taxonomy" id="1121919"/>
    <lineage>
        <taxon>Bacteria</taxon>
        <taxon>Bacillati</taxon>
        <taxon>Bacillota</taxon>
        <taxon>Clostridia</taxon>
        <taxon>Peptostreptococcales</taxon>
        <taxon>Thermotaleaceae</taxon>
        <taxon>Geosporobacter</taxon>
    </lineage>
</organism>
<gene>
    <name evidence="2" type="ORF">SAMN02745975_00180</name>
</gene>
<evidence type="ECO:0000256" key="1">
    <source>
        <dbReference type="SAM" id="MobiDB-lite"/>
    </source>
</evidence>